<feature type="compositionally biased region" description="Low complexity" evidence="2">
    <location>
        <begin position="1"/>
        <end position="10"/>
    </location>
</feature>
<dbReference type="Pfam" id="PF03184">
    <property type="entry name" value="DDE_1"/>
    <property type="match status" value="1"/>
</dbReference>
<protein>
    <recommendedName>
        <fullName evidence="3">HTH CENPB-type domain-containing protein</fullName>
    </recommendedName>
</protein>
<dbReference type="PANTHER" id="PTHR19303:SF74">
    <property type="entry name" value="POGO TRANSPOSABLE ELEMENT WITH KRAB DOMAIN"/>
    <property type="match status" value="1"/>
</dbReference>
<dbReference type="Proteomes" id="UP000816034">
    <property type="component" value="Unassembled WGS sequence"/>
</dbReference>
<dbReference type="PANTHER" id="PTHR19303">
    <property type="entry name" value="TRANSPOSON"/>
    <property type="match status" value="1"/>
</dbReference>
<feature type="region of interest" description="Disordered" evidence="2">
    <location>
        <begin position="416"/>
        <end position="436"/>
    </location>
</feature>
<comment type="caution">
    <text evidence="4">The sequence shown here is derived from an EMBL/GenBank/DDBJ whole genome shotgun (WGS) entry which is preliminary data.</text>
</comment>
<proteinExistence type="predicted"/>
<dbReference type="InterPro" id="IPR050863">
    <property type="entry name" value="CenT-Element_Derived"/>
</dbReference>
<feature type="compositionally biased region" description="Basic residues" evidence="2">
    <location>
        <begin position="11"/>
        <end position="22"/>
    </location>
</feature>
<evidence type="ECO:0000259" key="3">
    <source>
        <dbReference type="PROSITE" id="PS51253"/>
    </source>
</evidence>
<dbReference type="GO" id="GO:0005634">
    <property type="term" value="C:nucleus"/>
    <property type="evidence" value="ECO:0007669"/>
    <property type="project" value="TreeGrafter"/>
</dbReference>
<keyword evidence="1" id="KW-0238">DNA-binding</keyword>
<keyword evidence="5" id="KW-1185">Reference proteome</keyword>
<gene>
    <name evidence="4" type="ORF">C9374_005735</name>
</gene>
<evidence type="ECO:0000256" key="2">
    <source>
        <dbReference type="SAM" id="MobiDB-lite"/>
    </source>
</evidence>
<evidence type="ECO:0000313" key="5">
    <source>
        <dbReference type="Proteomes" id="UP000816034"/>
    </source>
</evidence>
<dbReference type="Pfam" id="PF03221">
    <property type="entry name" value="HTH_Tnp_Tc5"/>
    <property type="match status" value="1"/>
</dbReference>
<evidence type="ECO:0000313" key="4">
    <source>
        <dbReference type="EMBL" id="KAG2381943.1"/>
    </source>
</evidence>
<feature type="compositionally biased region" description="Basic residues" evidence="2">
    <location>
        <begin position="425"/>
        <end position="436"/>
    </location>
</feature>
<dbReference type="GO" id="GO:0003677">
    <property type="term" value="F:DNA binding"/>
    <property type="evidence" value="ECO:0007669"/>
    <property type="project" value="UniProtKB-KW"/>
</dbReference>
<feature type="domain" description="HTH CENPB-type" evidence="3">
    <location>
        <begin position="84"/>
        <end position="156"/>
    </location>
</feature>
<dbReference type="PROSITE" id="PS51253">
    <property type="entry name" value="HTH_CENPB"/>
    <property type="match status" value="1"/>
</dbReference>
<accession>A0AA88GPS9</accession>
<dbReference type="InterPro" id="IPR004875">
    <property type="entry name" value="DDE_SF_endonuclease_dom"/>
</dbReference>
<name>A0AA88GPS9_NAELO</name>
<evidence type="ECO:0000256" key="1">
    <source>
        <dbReference type="ARBA" id="ARBA00023125"/>
    </source>
</evidence>
<dbReference type="Gene3D" id="1.10.10.60">
    <property type="entry name" value="Homeodomain-like"/>
    <property type="match status" value="1"/>
</dbReference>
<dbReference type="GeneID" id="68098190"/>
<feature type="region of interest" description="Disordered" evidence="2">
    <location>
        <begin position="1"/>
        <end position="35"/>
    </location>
</feature>
<dbReference type="EMBL" id="PYSW02000025">
    <property type="protein sequence ID" value="KAG2381943.1"/>
    <property type="molecule type" value="Genomic_DNA"/>
</dbReference>
<dbReference type="AlphaFoldDB" id="A0AA88GPS9"/>
<sequence length="436" mass="50352">MTKASSSTTKHPSKQTKSKKKQLNVDKSRTLSSKIKQKRIDARTKALQYKKEHPNTSLRSISKLFQVPIATMSKLYNNKTQIDAAMGRHRYFTVQEEEELKKWAMDLMDHGFEMSSDLLLMKAQDMYQEKYHDSAKHISHGWYQSFMERHEEVMTRLHEFMSLLRKKQQDPALVNKFFTVLEECISQHDILPHRVYCCDEACIVKGTPSNHLTLARLQREHLRKENLTVQGECLSSMLVCFNAAGKSLPPFYVLNETFLNGDSHHCNKMPSDGLDASASGHSTPSIFKQWFEQHFLKNCSRQRPVILLLDSHASHVNFEMLQIAKEHNVILFALPPHTSHHFQPFELTMCQPLETVFEQFSREQTRDEIVWTTKELLELLCLAQEKAMTKSNIILGFANSCIYPCDVEQAVAKVPQTENVSSPTKNKHTTKKKTKK</sequence>
<dbReference type="SUPFAM" id="SSF46689">
    <property type="entry name" value="Homeodomain-like"/>
    <property type="match status" value="1"/>
</dbReference>
<dbReference type="InterPro" id="IPR009057">
    <property type="entry name" value="Homeodomain-like_sf"/>
</dbReference>
<organism evidence="4 5">
    <name type="scientific">Naegleria lovaniensis</name>
    <name type="common">Amoeba</name>
    <dbReference type="NCBI Taxonomy" id="51637"/>
    <lineage>
        <taxon>Eukaryota</taxon>
        <taxon>Discoba</taxon>
        <taxon>Heterolobosea</taxon>
        <taxon>Tetramitia</taxon>
        <taxon>Eutetramitia</taxon>
        <taxon>Vahlkampfiidae</taxon>
        <taxon>Naegleria</taxon>
    </lineage>
</organism>
<dbReference type="RefSeq" id="XP_044547622.1">
    <property type="nucleotide sequence ID" value="XM_044695518.1"/>
</dbReference>
<reference evidence="4 5" key="1">
    <citation type="journal article" date="2018" name="BMC Genomics">
        <title>The genome of Naegleria lovaniensis, the basis for a comparative approach to unravel pathogenicity factors of the human pathogenic amoeba N. fowleri.</title>
        <authorList>
            <person name="Liechti N."/>
            <person name="Schurch N."/>
            <person name="Bruggmann R."/>
            <person name="Wittwer M."/>
        </authorList>
    </citation>
    <scope>NUCLEOTIDE SEQUENCE [LARGE SCALE GENOMIC DNA]</scope>
    <source>
        <strain evidence="4 5">ATCC 30569</strain>
    </source>
</reference>
<dbReference type="InterPro" id="IPR006600">
    <property type="entry name" value="HTH_CenpB_DNA-bd_dom"/>
</dbReference>